<name>V5FUJ7_BYSSN</name>
<feature type="domain" description="Ras-GEF" evidence="1">
    <location>
        <begin position="353"/>
        <end position="491"/>
    </location>
</feature>
<evidence type="ECO:0000313" key="3">
    <source>
        <dbReference type="Proteomes" id="UP000018001"/>
    </source>
</evidence>
<dbReference type="Gene3D" id="1.10.840.10">
    <property type="entry name" value="Ras guanine-nucleotide exchange factors catalytic domain"/>
    <property type="match status" value="1"/>
</dbReference>
<dbReference type="GO" id="GO:0007264">
    <property type="term" value="P:small GTPase-mediated signal transduction"/>
    <property type="evidence" value="ECO:0007669"/>
    <property type="project" value="InterPro"/>
</dbReference>
<sequence length="513" mass="58666">MTTPAGYANGHFEPSSESGLTPSFSLHVHDSYPLTQRVLFSTQLSSDTVDKSRSETMAEQQLNFPSLFQPAAERPGFFVPYRWWEDEATTVLWTFDVQDIGRVIRYGLFHDPNHPRSVLQSRNSSTIDDFLIALLEPEDIPFIVNLSHIQKVEEILRRFKTNKADPSPWAWFPAQSLSESDASSIARDIDSESHLLFKTISFEEWVRYSLGYTAPSVEWFLLQHTAFFIHLSSHLHAYPEEIDKYKNVEKHLRTRSPFAHRALVQCLFNIHEADQSDMTFMHGPAFEFIAGPIQKIFKDHPPSLTSILKMLSVLAVRFQRTYIHTSKMNWMHSFDIAVPFLEDVFGSISPADLARTLTTSDELDFGRLSRDEIVSEGPVLKHLIERWHALATAVWECCVALPDMSSYIQDCIQVLETLRNYNSSTALIKGLRDYRIAGLQSPDVNIALDIVFFEQSLSPSLSYLLDVSDNYAAYRRQMQESPGIPFLLPHVREFRRRGESALDELCQGLQVIG</sequence>
<organism evidence="2 3">
    <name type="scientific">Byssochlamys spectabilis (strain No. 5 / NBRC 109023)</name>
    <name type="common">Paecilomyces variotii</name>
    <dbReference type="NCBI Taxonomy" id="1356009"/>
    <lineage>
        <taxon>Eukaryota</taxon>
        <taxon>Fungi</taxon>
        <taxon>Dikarya</taxon>
        <taxon>Ascomycota</taxon>
        <taxon>Pezizomycotina</taxon>
        <taxon>Eurotiomycetes</taxon>
        <taxon>Eurotiomycetidae</taxon>
        <taxon>Eurotiales</taxon>
        <taxon>Thermoascaceae</taxon>
        <taxon>Paecilomyces</taxon>
    </lineage>
</organism>
<dbReference type="Proteomes" id="UP000018001">
    <property type="component" value="Unassembled WGS sequence"/>
</dbReference>
<evidence type="ECO:0000259" key="1">
    <source>
        <dbReference type="Pfam" id="PF00617"/>
    </source>
</evidence>
<dbReference type="OrthoDB" id="4312812at2759"/>
<dbReference type="EMBL" id="BAUL01000020">
    <property type="protein sequence ID" value="GAD92287.1"/>
    <property type="molecule type" value="Genomic_DNA"/>
</dbReference>
<reference evidence="3" key="1">
    <citation type="journal article" date="2014" name="Genome Announc.">
        <title>Draft genome sequence of the formaldehyde-resistant fungus Byssochlamys spectabilis No. 5 (anamorph Paecilomyces variotii No. 5) (NBRC109023).</title>
        <authorList>
            <person name="Oka T."/>
            <person name="Ekino K."/>
            <person name="Fukuda K."/>
            <person name="Nomura Y."/>
        </authorList>
    </citation>
    <scope>NUCLEOTIDE SEQUENCE [LARGE SCALE GENOMIC DNA]</scope>
    <source>
        <strain evidence="3">No. 5 / NBRC 109023</strain>
    </source>
</reference>
<dbReference type="eggNOG" id="ENOG502TBTA">
    <property type="taxonomic scope" value="Eukaryota"/>
</dbReference>
<proteinExistence type="predicted"/>
<dbReference type="HOGENOM" id="CLU_048480_0_0_1"/>
<dbReference type="InterPro" id="IPR001895">
    <property type="entry name" value="RASGEF_cat_dom"/>
</dbReference>
<dbReference type="AlphaFoldDB" id="V5FUJ7"/>
<comment type="caution">
    <text evidence="2">The sequence shown here is derived from an EMBL/GenBank/DDBJ whole genome shotgun (WGS) entry which is preliminary data.</text>
</comment>
<evidence type="ECO:0000313" key="2">
    <source>
        <dbReference type="EMBL" id="GAD92287.1"/>
    </source>
</evidence>
<protein>
    <recommendedName>
        <fullName evidence="1">Ras-GEF domain-containing protein</fullName>
    </recommendedName>
</protein>
<accession>V5FUJ7</accession>
<dbReference type="InterPro" id="IPR023578">
    <property type="entry name" value="Ras_GEF_dom_sf"/>
</dbReference>
<keyword evidence="3" id="KW-1185">Reference proteome</keyword>
<dbReference type="Pfam" id="PF00617">
    <property type="entry name" value="RasGEF"/>
    <property type="match status" value="1"/>
</dbReference>
<dbReference type="InterPro" id="IPR036964">
    <property type="entry name" value="RASGEF_cat_dom_sf"/>
</dbReference>
<dbReference type="SUPFAM" id="SSF48366">
    <property type="entry name" value="Ras GEF"/>
    <property type="match status" value="1"/>
</dbReference>
<dbReference type="GO" id="GO:0005085">
    <property type="term" value="F:guanyl-nucleotide exchange factor activity"/>
    <property type="evidence" value="ECO:0007669"/>
    <property type="project" value="InterPro"/>
</dbReference>
<dbReference type="InParanoid" id="V5FUJ7"/>
<gene>
    <name evidence="2" type="ORF">PVAR5_0877</name>
</gene>